<evidence type="ECO:0000313" key="2">
    <source>
        <dbReference type="EMBL" id="NIJ54884.1"/>
    </source>
</evidence>
<organism evidence="2 3">
    <name type="scientific">Dyadobacter arcticus</name>
    <dbReference type="NCBI Taxonomy" id="1078754"/>
    <lineage>
        <taxon>Bacteria</taxon>
        <taxon>Pseudomonadati</taxon>
        <taxon>Bacteroidota</taxon>
        <taxon>Cytophagia</taxon>
        <taxon>Cytophagales</taxon>
        <taxon>Spirosomataceae</taxon>
        <taxon>Dyadobacter</taxon>
    </lineage>
</organism>
<sequence>MNKKLIPLLLILVAIFQGCTGPEGPPGPQGADGGSIDVTGTTFDLVNVNFTTANQFQYSLSYADAKVTVLESDAVLVYIHWDDVTSGNTTLKAYRLLPQTAFFTAGGLLTYNFDQTKNDFSIFLDGNVTLSTLTDDYTKNQEFRIVVVPADFAARTNGSVDFKDYNAVVKHFNIDESKIRKVSVQ</sequence>
<proteinExistence type="predicted"/>
<feature type="signal peptide" evidence="1">
    <location>
        <begin position="1"/>
        <end position="20"/>
    </location>
</feature>
<feature type="chain" id="PRO_5045657271" description="Collagen-like protein" evidence="1">
    <location>
        <begin position="21"/>
        <end position="185"/>
    </location>
</feature>
<keyword evidence="1" id="KW-0732">Signal</keyword>
<evidence type="ECO:0000256" key="1">
    <source>
        <dbReference type="SAM" id="SignalP"/>
    </source>
</evidence>
<dbReference type="Proteomes" id="UP001179181">
    <property type="component" value="Unassembled WGS sequence"/>
</dbReference>
<name>A0ABX0URS8_9BACT</name>
<reference evidence="2 3" key="1">
    <citation type="submission" date="2020-03" db="EMBL/GenBank/DDBJ databases">
        <title>Genomic Encyclopedia of Type Strains, Phase IV (KMG-IV): sequencing the most valuable type-strain genomes for metagenomic binning, comparative biology and taxonomic classification.</title>
        <authorList>
            <person name="Goeker M."/>
        </authorList>
    </citation>
    <scope>NUCLEOTIDE SEQUENCE [LARGE SCALE GENOMIC DNA]</scope>
    <source>
        <strain evidence="2 3">DSM 102865</strain>
    </source>
</reference>
<comment type="caution">
    <text evidence="2">The sequence shown here is derived from an EMBL/GenBank/DDBJ whole genome shotgun (WGS) entry which is preliminary data.</text>
</comment>
<evidence type="ECO:0000313" key="3">
    <source>
        <dbReference type="Proteomes" id="UP001179181"/>
    </source>
</evidence>
<dbReference type="RefSeq" id="WP_167273905.1">
    <property type="nucleotide sequence ID" value="NZ_JAASQJ010000004.1"/>
</dbReference>
<dbReference type="EMBL" id="JAASQJ010000004">
    <property type="protein sequence ID" value="NIJ54884.1"/>
    <property type="molecule type" value="Genomic_DNA"/>
</dbReference>
<evidence type="ECO:0008006" key="4">
    <source>
        <dbReference type="Google" id="ProtNLM"/>
    </source>
</evidence>
<keyword evidence="3" id="KW-1185">Reference proteome</keyword>
<dbReference type="PROSITE" id="PS51257">
    <property type="entry name" value="PROKAR_LIPOPROTEIN"/>
    <property type="match status" value="1"/>
</dbReference>
<protein>
    <recommendedName>
        <fullName evidence="4">Collagen-like protein</fullName>
    </recommendedName>
</protein>
<gene>
    <name evidence="2" type="ORF">FHS68_004071</name>
</gene>
<accession>A0ABX0URS8</accession>